<feature type="signal peptide" evidence="2">
    <location>
        <begin position="1"/>
        <end position="20"/>
    </location>
</feature>
<proteinExistence type="predicted"/>
<sequence length="1081" mass="132023">MNNWRLLLLAIVAVVQPIASFTDRNLIDGRQQCCDHPSSAPLRDTRSSLRGTYRLSETTALRGLSGRDEIRQSRRSTEKRLIEDRERTARQDPSPTARSTRVEHRLERSENSLSRERLLDTRQREGSARYSRDLNLQEFNRRVLDRTSRNAVERRDVTESSRDSLFRDDYRTERFANERLSKNLLETRREMQFRSDDRRPSLNRDARHVIRTKVDDIILEVPDNMNIRKRFTRERSAVRREPSTRSDTQRHIIENDSYRREQRSTDQRRSLSENTRSDRIRDMHRGLNTREENREKRRISYLRSNEFSERREQDKENTERRGSERMQVARRDTRESRILNTQNERNTNDRKNVRESRIMNTLNRREANVRREISVRDEIRENLEQRQSRERILMDRRNIRETRNTNVLRERHVDNRQEIRFNEIDTRNTEDQRDYRVQARHIREFRLINNLETGNGRRVDSRREIRSNNLMRDSREGNSLNTESRLSREINKMEIRNIRGNVDSRREIRNDGSRFTEKRIEIRQDREQILSRERSQMDRRTQEFRSMNDIVNRRERDTENQREIRNEAREINKMEIRNIRGNVNSRREIRNDRSRFTDKRIEIRQDREQIMSRERSQMDRRTQEFRTMNDIVNRRERDTENQREIRNEARLHSDNRGSRDYRLSRERTQIERRNSHESRPVTNPHERDTDSRREIRNEARLHSENRGSPDYRLSRDRTQIERRNSRESRTVINPHERDTGNRREIRNEARLHSENRGSPDYRLSRERTQIERRNSRDSRPVINPHERDTDSRREVRNEARLHSENRSRPDYRLSRERTQIERRNSRESRTVTTPHERDSRQEIRDNKRVSRESREEMRESLDRYSMTREGRELDLRNIRESRMYRVTTRNERRTTTRIERDTENRRDVSNNQRLSNLVRGNIFTRMSRIESRSADRVNAQERDNLMLDRRTRSVDRRSFREIRDEARLSRSVDDERRTEVFRSRMERTNIENRERESIDSRSRNVKTAAAYERTNSVVVDKMETENYFGIANWQYVLYTLQAAYICSLFVQMLKPNHTEKPRKMKLHWLPISSHYNPIKVD</sequence>
<dbReference type="AlphaFoldDB" id="A0A2A4ITV8"/>
<protein>
    <submittedName>
        <fullName evidence="3">Uncharacterized protein</fullName>
    </submittedName>
</protein>
<gene>
    <name evidence="3" type="ORF">B5V51_12343</name>
</gene>
<organism evidence="3">
    <name type="scientific">Heliothis virescens</name>
    <name type="common">Tobacco budworm moth</name>
    <dbReference type="NCBI Taxonomy" id="7102"/>
    <lineage>
        <taxon>Eukaryota</taxon>
        <taxon>Metazoa</taxon>
        <taxon>Ecdysozoa</taxon>
        <taxon>Arthropoda</taxon>
        <taxon>Hexapoda</taxon>
        <taxon>Insecta</taxon>
        <taxon>Pterygota</taxon>
        <taxon>Neoptera</taxon>
        <taxon>Endopterygota</taxon>
        <taxon>Lepidoptera</taxon>
        <taxon>Glossata</taxon>
        <taxon>Ditrysia</taxon>
        <taxon>Noctuoidea</taxon>
        <taxon>Noctuidae</taxon>
        <taxon>Heliothinae</taxon>
        <taxon>Heliothis</taxon>
    </lineage>
</organism>
<feature type="compositionally biased region" description="Basic and acidic residues" evidence="1">
    <location>
        <begin position="100"/>
        <end position="127"/>
    </location>
</feature>
<feature type="region of interest" description="Disordered" evidence="1">
    <location>
        <begin position="68"/>
        <end position="127"/>
    </location>
</feature>
<dbReference type="EMBL" id="NWSH01006459">
    <property type="protein sequence ID" value="PCG63417.1"/>
    <property type="molecule type" value="Genomic_DNA"/>
</dbReference>
<feature type="compositionally biased region" description="Basic and acidic residues" evidence="1">
    <location>
        <begin position="306"/>
        <end position="337"/>
    </location>
</feature>
<keyword evidence="2" id="KW-0732">Signal</keyword>
<accession>A0A2A4ITV8</accession>
<evidence type="ECO:0000313" key="3">
    <source>
        <dbReference type="EMBL" id="PCG63417.1"/>
    </source>
</evidence>
<feature type="region of interest" description="Disordered" evidence="1">
    <location>
        <begin position="609"/>
        <end position="863"/>
    </location>
</feature>
<feature type="chain" id="PRO_5012155688" evidence="2">
    <location>
        <begin position="21"/>
        <end position="1081"/>
    </location>
</feature>
<feature type="region of interest" description="Disordered" evidence="1">
    <location>
        <begin position="232"/>
        <end position="352"/>
    </location>
</feature>
<feature type="compositionally biased region" description="Basic and acidic residues" evidence="1">
    <location>
        <begin position="609"/>
        <end position="624"/>
    </location>
</feature>
<reference evidence="3" key="1">
    <citation type="submission" date="2017-09" db="EMBL/GenBank/DDBJ databases">
        <title>Contemporary evolution of a Lepidopteran species, Heliothis virescens, in response to modern agricultural practices.</title>
        <authorList>
            <person name="Fritz M.L."/>
            <person name="Deyonke A.M."/>
            <person name="Papanicolaou A."/>
            <person name="Micinski S."/>
            <person name="Westbrook J."/>
            <person name="Gould F."/>
        </authorList>
    </citation>
    <scope>NUCLEOTIDE SEQUENCE [LARGE SCALE GENOMIC DNA]</scope>
    <source>
        <strain evidence="3">HvINT-</strain>
        <tissue evidence="3">Whole body</tissue>
    </source>
</reference>
<feature type="compositionally biased region" description="Basic and acidic residues" evidence="1">
    <location>
        <begin position="632"/>
        <end position="863"/>
    </location>
</feature>
<feature type="compositionally biased region" description="Basic and acidic residues" evidence="1">
    <location>
        <begin position="233"/>
        <end position="295"/>
    </location>
</feature>
<comment type="caution">
    <text evidence="3">The sequence shown here is derived from an EMBL/GenBank/DDBJ whole genome shotgun (WGS) entry which is preliminary data.</text>
</comment>
<evidence type="ECO:0000256" key="2">
    <source>
        <dbReference type="SAM" id="SignalP"/>
    </source>
</evidence>
<dbReference type="STRING" id="7102.A0A2A4ITV8"/>
<feature type="compositionally biased region" description="Basic and acidic residues" evidence="1">
    <location>
        <begin position="68"/>
        <end position="90"/>
    </location>
</feature>
<name>A0A2A4ITV8_HELVI</name>
<evidence type="ECO:0000256" key="1">
    <source>
        <dbReference type="SAM" id="MobiDB-lite"/>
    </source>
</evidence>